<evidence type="ECO:0000313" key="2">
    <source>
        <dbReference type="Proteomes" id="UP000663722"/>
    </source>
</evidence>
<evidence type="ECO:0000313" key="1">
    <source>
        <dbReference type="EMBL" id="QTA87017.1"/>
    </source>
</evidence>
<organism evidence="1 2">
    <name type="scientific">Desulfonema magnum</name>
    <dbReference type="NCBI Taxonomy" id="45655"/>
    <lineage>
        <taxon>Bacteria</taxon>
        <taxon>Pseudomonadati</taxon>
        <taxon>Thermodesulfobacteriota</taxon>
        <taxon>Desulfobacteria</taxon>
        <taxon>Desulfobacterales</taxon>
        <taxon>Desulfococcaceae</taxon>
        <taxon>Desulfonema</taxon>
    </lineage>
</organism>
<dbReference type="Proteomes" id="UP000663722">
    <property type="component" value="Chromosome"/>
</dbReference>
<protein>
    <submittedName>
        <fullName evidence="1">Uncharacterized protein</fullName>
    </submittedName>
</protein>
<proteinExistence type="predicted"/>
<gene>
    <name evidence="1" type="ORF">dnm_030440</name>
</gene>
<keyword evidence="2" id="KW-1185">Reference proteome</keyword>
<reference evidence="1" key="1">
    <citation type="journal article" date="2021" name="Microb. Physiol.">
        <title>Proteogenomic Insights into the Physiology of Marine, Sulfate-Reducing, Filamentous Desulfonema limicola and Desulfonema magnum.</title>
        <authorList>
            <person name="Schnaars V."/>
            <person name="Wohlbrand L."/>
            <person name="Scheve S."/>
            <person name="Hinrichs C."/>
            <person name="Reinhardt R."/>
            <person name="Rabus R."/>
        </authorList>
    </citation>
    <scope>NUCLEOTIDE SEQUENCE</scope>
    <source>
        <strain evidence="1">4be13</strain>
    </source>
</reference>
<dbReference type="AlphaFoldDB" id="A0A975BKL1"/>
<sequence length="60" mass="6751">MQLNIKYLIRSSCVFFINKSGSAKMKALAGIFAYCRKRKFRPGPSFPHSSGPHSSGRKFL</sequence>
<dbReference type="KEGG" id="dmm:dnm_030440"/>
<dbReference type="EMBL" id="CP061800">
    <property type="protein sequence ID" value="QTA87017.1"/>
    <property type="molecule type" value="Genomic_DNA"/>
</dbReference>
<accession>A0A975BKL1</accession>
<name>A0A975BKL1_9BACT</name>